<dbReference type="EMBL" id="RQXV01000002">
    <property type="protein sequence ID" value="RRD00461.1"/>
    <property type="molecule type" value="Genomic_DNA"/>
</dbReference>
<proteinExistence type="predicted"/>
<name>A0A3P1STJ2_9GAMM</name>
<accession>A0A3P1STJ2</accession>
<gene>
    <name evidence="1" type="ORF">EHS89_05045</name>
</gene>
<sequence>MKFEESDLIELAATIRPTIETHNVSPELQDSLLSDVIFQVATLIDEKQGSSLHEGVFELLDNVSPIESDYLVCDLDIHLEDGKVFETNVLKSNIEIPEGLILNLEVLLELRDIFELDDEIDIESKFRAIKIKSLIFKPWEKEPETHSPEISSISDLAAFINKVAKQWV</sequence>
<comment type="caution">
    <text evidence="1">The sequence shown here is derived from an EMBL/GenBank/DDBJ whole genome shotgun (WGS) entry which is preliminary data.</text>
</comment>
<dbReference type="AlphaFoldDB" id="A0A3P1STJ2"/>
<protein>
    <submittedName>
        <fullName evidence="1">Uncharacterized protein</fullName>
    </submittedName>
</protein>
<organism evidence="1 2">
    <name type="scientific">Amphritea balenae</name>
    <dbReference type="NCBI Taxonomy" id="452629"/>
    <lineage>
        <taxon>Bacteria</taxon>
        <taxon>Pseudomonadati</taxon>
        <taxon>Pseudomonadota</taxon>
        <taxon>Gammaproteobacteria</taxon>
        <taxon>Oceanospirillales</taxon>
        <taxon>Oceanospirillaceae</taxon>
        <taxon>Amphritea</taxon>
    </lineage>
</organism>
<reference evidence="1 2" key="1">
    <citation type="submission" date="2018-11" db="EMBL/GenBank/DDBJ databases">
        <title>The draft genome sequence of Amphritea balenae JAMM 1525T.</title>
        <authorList>
            <person name="Fang Z."/>
            <person name="Zhang Y."/>
            <person name="Han X."/>
        </authorList>
    </citation>
    <scope>NUCLEOTIDE SEQUENCE [LARGE SCALE GENOMIC DNA]</scope>
    <source>
        <strain evidence="1 2">JAMM 1525</strain>
    </source>
</reference>
<evidence type="ECO:0000313" key="2">
    <source>
        <dbReference type="Proteomes" id="UP000267535"/>
    </source>
</evidence>
<keyword evidence="2" id="KW-1185">Reference proteome</keyword>
<evidence type="ECO:0000313" key="1">
    <source>
        <dbReference type="EMBL" id="RRD00461.1"/>
    </source>
</evidence>
<dbReference type="Proteomes" id="UP000267535">
    <property type="component" value="Unassembled WGS sequence"/>
</dbReference>
<dbReference type="RefSeq" id="WP_124925042.1">
    <property type="nucleotide sequence ID" value="NZ_BMOH01000003.1"/>
</dbReference>